<dbReference type="Proteomes" id="UP001157418">
    <property type="component" value="Unassembled WGS sequence"/>
</dbReference>
<accession>A0AAU9NB03</accession>
<organism evidence="2 3">
    <name type="scientific">Lactuca virosa</name>
    <dbReference type="NCBI Taxonomy" id="75947"/>
    <lineage>
        <taxon>Eukaryota</taxon>
        <taxon>Viridiplantae</taxon>
        <taxon>Streptophyta</taxon>
        <taxon>Embryophyta</taxon>
        <taxon>Tracheophyta</taxon>
        <taxon>Spermatophyta</taxon>
        <taxon>Magnoliopsida</taxon>
        <taxon>eudicotyledons</taxon>
        <taxon>Gunneridae</taxon>
        <taxon>Pentapetalae</taxon>
        <taxon>asterids</taxon>
        <taxon>campanulids</taxon>
        <taxon>Asterales</taxon>
        <taxon>Asteraceae</taxon>
        <taxon>Cichorioideae</taxon>
        <taxon>Cichorieae</taxon>
        <taxon>Lactucinae</taxon>
        <taxon>Lactuca</taxon>
    </lineage>
</organism>
<dbReference type="Pfam" id="PF26130">
    <property type="entry name" value="PB1-like"/>
    <property type="match status" value="1"/>
</dbReference>
<protein>
    <recommendedName>
        <fullName evidence="1">PB1-like domain-containing protein</fullName>
    </recommendedName>
</protein>
<comment type="caution">
    <text evidence="2">The sequence shown here is derived from an EMBL/GenBank/DDBJ whole genome shotgun (WGS) entry which is preliminary data.</text>
</comment>
<dbReference type="AlphaFoldDB" id="A0AAU9NB03"/>
<sequence length="177" mass="20693">MKINHGGSFLYYPERGYHGGIVDHVDFINITNFSLEVFQKIITSFGYDINKTFCYYLVSYAPLDVGLNNLENGKDIFKFLKKVKTDGFLCVQEIYLEHHRKTVSTFFPHTLNLATNSYLCTLLYTLVASNPNVNVWEARINLFDRFSFWIDVHKLHEALEYTKFQVNLLRGNNKVEM</sequence>
<gene>
    <name evidence="2" type="ORF">LVIROSA_LOCUS22048</name>
</gene>
<keyword evidence="3" id="KW-1185">Reference proteome</keyword>
<evidence type="ECO:0000313" key="2">
    <source>
        <dbReference type="EMBL" id="CAH1435617.1"/>
    </source>
</evidence>
<dbReference type="InterPro" id="IPR058594">
    <property type="entry name" value="PB1-like_dom_pln"/>
</dbReference>
<dbReference type="EMBL" id="CAKMRJ010004445">
    <property type="protein sequence ID" value="CAH1435617.1"/>
    <property type="molecule type" value="Genomic_DNA"/>
</dbReference>
<evidence type="ECO:0000259" key="1">
    <source>
        <dbReference type="Pfam" id="PF26130"/>
    </source>
</evidence>
<feature type="domain" description="PB1-like" evidence="1">
    <location>
        <begin position="2"/>
        <end position="98"/>
    </location>
</feature>
<name>A0AAU9NB03_9ASTR</name>
<reference evidence="2 3" key="1">
    <citation type="submission" date="2022-01" db="EMBL/GenBank/DDBJ databases">
        <authorList>
            <person name="Xiong W."/>
            <person name="Schranz E."/>
        </authorList>
    </citation>
    <scope>NUCLEOTIDE SEQUENCE [LARGE SCALE GENOMIC DNA]</scope>
</reference>
<proteinExistence type="predicted"/>
<evidence type="ECO:0000313" key="3">
    <source>
        <dbReference type="Proteomes" id="UP001157418"/>
    </source>
</evidence>